<dbReference type="InterPro" id="IPR036388">
    <property type="entry name" value="WH-like_DNA-bd_sf"/>
</dbReference>
<feature type="domain" description="HTH marR-type" evidence="4">
    <location>
        <begin position="12"/>
        <end position="144"/>
    </location>
</feature>
<dbReference type="PANTHER" id="PTHR42756">
    <property type="entry name" value="TRANSCRIPTIONAL REGULATOR, MARR"/>
    <property type="match status" value="1"/>
</dbReference>
<sequence length="154" mass="17394">MINETSSASILDRSAGFMMGLTSRKLSHLFTQRLKPYDITPEQWMVLYCIHEREGMIQTEIAARSGKDKPTTGRILETLESKGFVTKQIGKTDRRSFVVFITDAGKELLEQTEPIERQTVADATTALSTAEYEQLLLLLRRIGDTIDHMETPDA</sequence>
<dbReference type="PROSITE" id="PS50995">
    <property type="entry name" value="HTH_MARR_2"/>
    <property type="match status" value="1"/>
</dbReference>
<dbReference type="AlphaFoldDB" id="A0A3B0C7E6"/>
<dbReference type="Proteomes" id="UP000282311">
    <property type="component" value="Unassembled WGS sequence"/>
</dbReference>
<dbReference type="SMART" id="SM00347">
    <property type="entry name" value="HTH_MARR"/>
    <property type="match status" value="1"/>
</dbReference>
<dbReference type="EMBL" id="RBAH01000012">
    <property type="protein sequence ID" value="RKN82075.1"/>
    <property type="molecule type" value="Genomic_DNA"/>
</dbReference>
<reference evidence="5 6" key="1">
    <citation type="journal article" date="2007" name="Int. J. Syst. Evol. Microbiol.">
        <title>Paenibacillus ginsengarvi sp. nov., isolated from soil from ginseng cultivation.</title>
        <authorList>
            <person name="Yoon M.H."/>
            <person name="Ten L.N."/>
            <person name="Im W.T."/>
        </authorList>
    </citation>
    <scope>NUCLEOTIDE SEQUENCE [LARGE SCALE GENOMIC DNA]</scope>
    <source>
        <strain evidence="5 6">KCTC 13059</strain>
    </source>
</reference>
<keyword evidence="2" id="KW-0238">DNA-binding</keyword>
<dbReference type="Gene3D" id="1.10.10.10">
    <property type="entry name" value="Winged helix-like DNA-binding domain superfamily/Winged helix DNA-binding domain"/>
    <property type="match status" value="1"/>
</dbReference>
<evidence type="ECO:0000256" key="1">
    <source>
        <dbReference type="ARBA" id="ARBA00023015"/>
    </source>
</evidence>
<dbReference type="InterPro" id="IPR000835">
    <property type="entry name" value="HTH_MarR-typ"/>
</dbReference>
<gene>
    <name evidence="5" type="ORF">D7M11_17065</name>
</gene>
<name>A0A3B0C7E6_9BACL</name>
<keyword evidence="3" id="KW-0804">Transcription</keyword>
<evidence type="ECO:0000256" key="3">
    <source>
        <dbReference type="ARBA" id="ARBA00023163"/>
    </source>
</evidence>
<protein>
    <submittedName>
        <fullName evidence="5">MarR family transcriptional regulator</fullName>
    </submittedName>
</protein>
<proteinExistence type="predicted"/>
<keyword evidence="6" id="KW-1185">Reference proteome</keyword>
<dbReference type="GO" id="GO:0003700">
    <property type="term" value="F:DNA-binding transcription factor activity"/>
    <property type="evidence" value="ECO:0007669"/>
    <property type="project" value="InterPro"/>
</dbReference>
<keyword evidence="1" id="KW-0805">Transcription regulation</keyword>
<organism evidence="5 6">
    <name type="scientific">Paenibacillus ginsengarvi</name>
    <dbReference type="NCBI Taxonomy" id="400777"/>
    <lineage>
        <taxon>Bacteria</taxon>
        <taxon>Bacillati</taxon>
        <taxon>Bacillota</taxon>
        <taxon>Bacilli</taxon>
        <taxon>Bacillales</taxon>
        <taxon>Paenibacillaceae</taxon>
        <taxon>Paenibacillus</taxon>
    </lineage>
</organism>
<dbReference type="SUPFAM" id="SSF46785">
    <property type="entry name" value="Winged helix' DNA-binding domain"/>
    <property type="match status" value="1"/>
</dbReference>
<comment type="caution">
    <text evidence="5">The sequence shown here is derived from an EMBL/GenBank/DDBJ whole genome shotgun (WGS) entry which is preliminary data.</text>
</comment>
<accession>A0A3B0C7E6</accession>
<dbReference type="PANTHER" id="PTHR42756:SF1">
    <property type="entry name" value="TRANSCRIPTIONAL REPRESSOR OF EMRAB OPERON"/>
    <property type="match status" value="1"/>
</dbReference>
<dbReference type="RefSeq" id="WP_120748458.1">
    <property type="nucleotide sequence ID" value="NZ_RBAH01000012.1"/>
</dbReference>
<dbReference type="PRINTS" id="PR00598">
    <property type="entry name" value="HTHMARR"/>
</dbReference>
<evidence type="ECO:0000313" key="5">
    <source>
        <dbReference type="EMBL" id="RKN82075.1"/>
    </source>
</evidence>
<evidence type="ECO:0000256" key="2">
    <source>
        <dbReference type="ARBA" id="ARBA00023125"/>
    </source>
</evidence>
<dbReference type="Pfam" id="PF01047">
    <property type="entry name" value="MarR"/>
    <property type="match status" value="1"/>
</dbReference>
<dbReference type="OrthoDB" id="5327581at2"/>
<evidence type="ECO:0000259" key="4">
    <source>
        <dbReference type="PROSITE" id="PS50995"/>
    </source>
</evidence>
<evidence type="ECO:0000313" key="6">
    <source>
        <dbReference type="Proteomes" id="UP000282311"/>
    </source>
</evidence>
<dbReference type="GO" id="GO:0003677">
    <property type="term" value="F:DNA binding"/>
    <property type="evidence" value="ECO:0007669"/>
    <property type="project" value="UniProtKB-KW"/>
</dbReference>
<dbReference type="InterPro" id="IPR036390">
    <property type="entry name" value="WH_DNA-bd_sf"/>
</dbReference>